<gene>
    <name evidence="1" type="ORF">DZC75_09750</name>
</gene>
<dbReference type="AlphaFoldDB" id="A0AAI8KAX5"/>
<dbReference type="RefSeq" id="WP_116888120.1">
    <property type="nucleotide sequence ID" value="NZ_CP031641.1"/>
</dbReference>
<dbReference type="Pfam" id="PF12787">
    <property type="entry name" value="EcsC"/>
    <property type="match status" value="1"/>
</dbReference>
<dbReference type="PANTHER" id="PTHR41260:SF1">
    <property type="entry name" value="PROTEIN ECSC"/>
    <property type="match status" value="1"/>
</dbReference>
<name>A0AAI8KAX5_9PSED</name>
<organism evidence="1 2">
    <name type="scientific">Pseudomonas parafulva</name>
    <dbReference type="NCBI Taxonomy" id="157782"/>
    <lineage>
        <taxon>Bacteria</taxon>
        <taxon>Pseudomonadati</taxon>
        <taxon>Pseudomonadota</taxon>
        <taxon>Gammaproteobacteria</taxon>
        <taxon>Pseudomonadales</taxon>
        <taxon>Pseudomonadaceae</taxon>
        <taxon>Pseudomonas</taxon>
    </lineage>
</organism>
<evidence type="ECO:0000313" key="2">
    <source>
        <dbReference type="Proteomes" id="UP000258127"/>
    </source>
</evidence>
<dbReference type="InterPro" id="IPR024787">
    <property type="entry name" value="EcsC"/>
</dbReference>
<dbReference type="EMBL" id="CP031641">
    <property type="protein sequence ID" value="AXO88268.1"/>
    <property type="molecule type" value="Genomic_DNA"/>
</dbReference>
<accession>A0AAI8KAX5</accession>
<dbReference type="Proteomes" id="UP000258127">
    <property type="component" value="Chromosome"/>
</dbReference>
<keyword evidence="2" id="KW-1185">Reference proteome</keyword>
<protein>
    <submittedName>
        <fullName evidence="1">EcsC family protein</fullName>
    </submittedName>
</protein>
<sequence length="284" mass="30271">METLVPIQDHPEDYNDLKRAVALLESPSLTAKLSALIGSPIEGAVKALPGPVAKRINGAVKAALHTSAEAALWSLDNRPHTAASTRLHKFYAATCGALGGAFGAPALFVELPVSTTLMMRAVADVARSEGFDLSELSTKQACIEVFALGGPGDSDDAAETGYYLTRSFTSRTLQHVSRELAEIAARQGASAVKNLNPAQAGKWLALLIEKVATRFGVTISSKFAAQAVPVIGAVTGATINTLFTRFYQDMARGHFIVKRLEARYGFDEVRAAYTALSQSRPRTH</sequence>
<proteinExistence type="predicted"/>
<reference evidence="1 2" key="1">
    <citation type="submission" date="2018-08" db="EMBL/GenBank/DDBJ databases">
        <authorList>
            <person name="Lee Y."/>
            <person name="Kakembo D."/>
        </authorList>
    </citation>
    <scope>NUCLEOTIDE SEQUENCE [LARGE SCALE GENOMIC DNA]</scope>
    <source>
        <strain evidence="1 2">JBCS1880</strain>
    </source>
</reference>
<evidence type="ECO:0000313" key="1">
    <source>
        <dbReference type="EMBL" id="AXO88268.1"/>
    </source>
</evidence>
<dbReference type="PANTHER" id="PTHR41260">
    <property type="entry name" value="PROTEIN ECSC"/>
    <property type="match status" value="1"/>
</dbReference>